<dbReference type="Proteomes" id="UP001304298">
    <property type="component" value="Unassembled WGS sequence"/>
</dbReference>
<dbReference type="Gene3D" id="3.50.50.60">
    <property type="entry name" value="FAD/NAD(P)-binding domain"/>
    <property type="match status" value="1"/>
</dbReference>
<comment type="caution">
    <text evidence="7">The sequence shown here is derived from an EMBL/GenBank/DDBJ whole genome shotgun (WGS) entry which is preliminary data.</text>
</comment>
<dbReference type="PRINTS" id="PR00420">
    <property type="entry name" value="RNGMNOXGNASE"/>
</dbReference>
<dbReference type="InterPro" id="IPR050493">
    <property type="entry name" value="FAD-dep_Monooxygenase_BioMet"/>
</dbReference>
<gene>
    <name evidence="7" type="ORF">VA596_12820</name>
</gene>
<evidence type="ECO:0000313" key="7">
    <source>
        <dbReference type="EMBL" id="MEA5360422.1"/>
    </source>
</evidence>
<keyword evidence="8" id="KW-1185">Reference proteome</keyword>
<keyword evidence="3" id="KW-0274">FAD</keyword>
<evidence type="ECO:0000256" key="1">
    <source>
        <dbReference type="ARBA" id="ARBA00001974"/>
    </source>
</evidence>
<proteinExistence type="predicted"/>
<dbReference type="EMBL" id="JAYFSI010000002">
    <property type="protein sequence ID" value="MEA5360422.1"/>
    <property type="molecule type" value="Genomic_DNA"/>
</dbReference>
<organism evidence="7 8">
    <name type="scientific">Amycolatopsis heterodermiae</name>
    <dbReference type="NCBI Taxonomy" id="3110235"/>
    <lineage>
        <taxon>Bacteria</taxon>
        <taxon>Bacillati</taxon>
        <taxon>Actinomycetota</taxon>
        <taxon>Actinomycetes</taxon>
        <taxon>Pseudonocardiales</taxon>
        <taxon>Pseudonocardiaceae</taxon>
        <taxon>Amycolatopsis</taxon>
    </lineage>
</organism>
<sequence>MRAVVVGGGIGGLVAAVALRRRGWTATVVESAAKFGEVGAGVQLGPNATRVLARLGLDEELAKVAVTPEVVRFCRWDDDAVLTEWPVKRRMRERFGAPYYTLYRPDLIEVLARAQPADQLLLGARVTGMTAGADGATVSTVDGRRLEADLVLGCDGIHSTVRSATVGDVPARFSGMCAYRALVPADGTETKVRIWLGPGRHLVAYSVGRYLNLVGVVPAADWRTESWIAPGDADDLRRHYAGWSATVAGLLDRVDGPVYRWALYDREPLPEWVGQTTALLGDACHPMLPFLAQGAAQAIEDAGVLAECLEDHDVPAALERYQRLRLPKASRIQRMSWDNNTAYHLPDGPEQHSRDEAMRRGEAFALDAVSWIFEETGSVG</sequence>
<evidence type="ECO:0000256" key="4">
    <source>
        <dbReference type="ARBA" id="ARBA00023002"/>
    </source>
</evidence>
<dbReference type="InterPro" id="IPR002938">
    <property type="entry name" value="FAD-bd"/>
</dbReference>
<evidence type="ECO:0000313" key="8">
    <source>
        <dbReference type="Proteomes" id="UP001304298"/>
    </source>
</evidence>
<dbReference type="RefSeq" id="WP_323326547.1">
    <property type="nucleotide sequence ID" value="NZ_JAYFSI010000002.1"/>
</dbReference>
<comment type="cofactor">
    <cofactor evidence="1">
        <name>FAD</name>
        <dbReference type="ChEBI" id="CHEBI:57692"/>
    </cofactor>
</comment>
<accession>A0ABU5R2I4</accession>
<evidence type="ECO:0000256" key="2">
    <source>
        <dbReference type="ARBA" id="ARBA00022630"/>
    </source>
</evidence>
<dbReference type="InterPro" id="IPR036188">
    <property type="entry name" value="FAD/NAD-bd_sf"/>
</dbReference>
<dbReference type="SUPFAM" id="SSF51905">
    <property type="entry name" value="FAD/NAD(P)-binding domain"/>
    <property type="match status" value="1"/>
</dbReference>
<feature type="domain" description="FAD-binding" evidence="6">
    <location>
        <begin position="3"/>
        <end position="164"/>
    </location>
</feature>
<keyword evidence="2" id="KW-0285">Flavoprotein</keyword>
<evidence type="ECO:0000259" key="6">
    <source>
        <dbReference type="Pfam" id="PF01494"/>
    </source>
</evidence>
<evidence type="ECO:0000256" key="3">
    <source>
        <dbReference type="ARBA" id="ARBA00022827"/>
    </source>
</evidence>
<name>A0ABU5R2I4_9PSEU</name>
<dbReference type="GO" id="GO:0004497">
    <property type="term" value="F:monooxygenase activity"/>
    <property type="evidence" value="ECO:0007669"/>
    <property type="project" value="UniProtKB-KW"/>
</dbReference>
<keyword evidence="5 7" id="KW-0503">Monooxygenase</keyword>
<dbReference type="PANTHER" id="PTHR13789">
    <property type="entry name" value="MONOOXYGENASE"/>
    <property type="match status" value="1"/>
</dbReference>
<dbReference type="PANTHER" id="PTHR13789:SF318">
    <property type="entry name" value="GERANYLGERANYL DIPHOSPHATE REDUCTASE"/>
    <property type="match status" value="1"/>
</dbReference>
<protein>
    <submittedName>
        <fullName evidence="7">FAD-dependent monooxygenase</fullName>
    </submittedName>
</protein>
<keyword evidence="4" id="KW-0560">Oxidoreductase</keyword>
<dbReference type="Pfam" id="PF01494">
    <property type="entry name" value="FAD_binding_3"/>
    <property type="match status" value="1"/>
</dbReference>
<evidence type="ECO:0000256" key="5">
    <source>
        <dbReference type="ARBA" id="ARBA00023033"/>
    </source>
</evidence>
<reference evidence="7 8" key="1">
    <citation type="submission" date="2023-12" db="EMBL/GenBank/DDBJ databases">
        <title>Amycolatopsis sp. V23-08.</title>
        <authorList>
            <person name="Somphong A."/>
        </authorList>
    </citation>
    <scope>NUCLEOTIDE SEQUENCE [LARGE SCALE GENOMIC DNA]</scope>
    <source>
        <strain evidence="7 8">V23-08</strain>
    </source>
</reference>
<dbReference type="SUPFAM" id="SSF54373">
    <property type="entry name" value="FAD-linked reductases, C-terminal domain"/>
    <property type="match status" value="1"/>
</dbReference>